<dbReference type="Proteomes" id="UP000517067">
    <property type="component" value="Unassembled WGS sequence"/>
</dbReference>
<evidence type="ECO:0000313" key="2">
    <source>
        <dbReference type="EMBL" id="NYQ37573.1"/>
    </source>
</evidence>
<dbReference type="Gene3D" id="3.30.40.80">
    <property type="entry name" value="Effector protein NleG"/>
    <property type="match status" value="1"/>
</dbReference>
<gene>
    <name evidence="2" type="ORF">G4A38_02875</name>
    <name evidence="1" type="ORF">G4A47_05165</name>
</gene>
<evidence type="ECO:0000313" key="1">
    <source>
        <dbReference type="EMBL" id="NYP84626.1"/>
    </source>
</evidence>
<reference evidence="2 3" key="1">
    <citation type="journal article" date="2020" name="J. Appl. Microbiol.">
        <title>Genetic characterization of Shigatoxigenic and enteropathogenic Escherichia coli O80:H2 from diarrheic and septicemic calves and relatedness to human Shigatoxigenic E. coli O80:H2.</title>
        <authorList>
            <person name="Habets A."/>
            <person name="Crombe F."/>
            <person name="Nakamura K."/>
            <person name="Guerin V."/>
            <person name="De Rauw K."/>
            <person name="Pierard D."/>
            <person name="Saulmont M."/>
            <person name="Hayashi T."/>
            <person name="Mainil J.G."/>
            <person name="Thiry D."/>
        </authorList>
    </citation>
    <scope>NUCLEOTIDE SEQUENCE [LARGE SCALE GENOMIC DNA]</scope>
    <source>
        <strain evidence="2">EH3306</strain>
        <strain evidence="1 3">EH3307</strain>
    </source>
</reference>
<dbReference type="AlphaFoldDB" id="A0A2T3V4J5"/>
<dbReference type="InterPro" id="IPR038436">
    <property type="entry name" value="Effector_NleG_sf"/>
</dbReference>
<proteinExistence type="predicted"/>
<dbReference type="RefSeq" id="WP_033803160.1">
    <property type="nucleotide sequence ID" value="NZ_BLDH01000076.1"/>
</dbReference>
<dbReference type="GO" id="GO:0004842">
    <property type="term" value="F:ubiquitin-protein transferase activity"/>
    <property type="evidence" value="ECO:0007669"/>
    <property type="project" value="InterPro"/>
</dbReference>
<dbReference type="Proteomes" id="UP000540485">
    <property type="component" value="Unassembled WGS sequence"/>
</dbReference>
<dbReference type="InterPro" id="IPR010489">
    <property type="entry name" value="Effector_NleG"/>
</dbReference>
<accession>A0A2T3V4J5</accession>
<dbReference type="EMBL" id="JABUPJ010000002">
    <property type="protein sequence ID" value="NYQ37573.1"/>
    <property type="molecule type" value="Genomic_DNA"/>
</dbReference>
<sequence length="212" mass="23868">MPVVLNISDGRALPESELEALRNIARSNQSDTLIVGSRSLRLHHVSFMDAFSVEPIQGSLLDRLGGRCRCLAESLERQLNHGNTFLQAFSLYMEQVRLTPFWLEGGRNAVQTRINSHAFTVNPGDFPCCEQHLSCPITLCIPKTGVFVKNALHSKVCSLYDKDALSEAIRHNVFHPLSREAFSPEMIVGREECYFDLADQRFCIISGQDVRF</sequence>
<dbReference type="EMBL" id="JABUPU010000005">
    <property type="protein sequence ID" value="NYP84626.1"/>
    <property type="molecule type" value="Genomic_DNA"/>
</dbReference>
<protein>
    <submittedName>
        <fullName evidence="2">DUF1076 domain-containing protein</fullName>
    </submittedName>
</protein>
<name>A0A2T3V4J5_ECOLX</name>
<comment type="caution">
    <text evidence="2">The sequence shown here is derived from an EMBL/GenBank/DDBJ whole genome shotgun (WGS) entry which is preliminary data.</text>
</comment>
<dbReference type="Pfam" id="PF06416">
    <property type="entry name" value="T3SS_NleG"/>
    <property type="match status" value="1"/>
</dbReference>
<dbReference type="GO" id="GO:0044403">
    <property type="term" value="P:biological process involved in symbiotic interaction"/>
    <property type="evidence" value="ECO:0007669"/>
    <property type="project" value="InterPro"/>
</dbReference>
<organism evidence="2">
    <name type="scientific">Escherichia coli</name>
    <dbReference type="NCBI Taxonomy" id="562"/>
    <lineage>
        <taxon>Bacteria</taxon>
        <taxon>Pseudomonadati</taxon>
        <taxon>Pseudomonadota</taxon>
        <taxon>Gammaproteobacteria</taxon>
        <taxon>Enterobacterales</taxon>
        <taxon>Enterobacteriaceae</taxon>
        <taxon>Escherichia</taxon>
    </lineage>
</organism>
<evidence type="ECO:0000313" key="3">
    <source>
        <dbReference type="Proteomes" id="UP000517067"/>
    </source>
</evidence>